<accession>A0A3Q7HUR7</accession>
<sequence length="59" mass="6526">MEAENHTLGWNTSGLLNSGDQIVFLSICELCLDAPAVDYPDKLAVFNESQNLLILFVKD</sequence>
<dbReference type="AlphaFoldDB" id="A0A3Q7HUR7"/>
<keyword evidence="2" id="KW-1185">Reference proteome</keyword>
<protein>
    <submittedName>
        <fullName evidence="1">Uncharacterized protein</fullName>
    </submittedName>
</protein>
<dbReference type="Proteomes" id="UP000004994">
    <property type="component" value="Chromosome 6"/>
</dbReference>
<evidence type="ECO:0000313" key="2">
    <source>
        <dbReference type="Proteomes" id="UP000004994"/>
    </source>
</evidence>
<dbReference type="Gramene" id="Solyc06g072014.1.1">
    <property type="protein sequence ID" value="Solyc06g072014.1.1"/>
    <property type="gene ID" value="Solyc06g072014.1"/>
</dbReference>
<organism evidence="1">
    <name type="scientific">Solanum lycopersicum</name>
    <name type="common">Tomato</name>
    <name type="synonym">Lycopersicon esculentum</name>
    <dbReference type="NCBI Taxonomy" id="4081"/>
    <lineage>
        <taxon>Eukaryota</taxon>
        <taxon>Viridiplantae</taxon>
        <taxon>Streptophyta</taxon>
        <taxon>Embryophyta</taxon>
        <taxon>Tracheophyta</taxon>
        <taxon>Spermatophyta</taxon>
        <taxon>Magnoliopsida</taxon>
        <taxon>eudicotyledons</taxon>
        <taxon>Gunneridae</taxon>
        <taxon>Pentapetalae</taxon>
        <taxon>asterids</taxon>
        <taxon>lamiids</taxon>
        <taxon>Solanales</taxon>
        <taxon>Solanaceae</taxon>
        <taxon>Solanoideae</taxon>
        <taxon>Solaneae</taxon>
        <taxon>Solanum</taxon>
        <taxon>Solanum subgen. Lycopersicon</taxon>
    </lineage>
</organism>
<dbReference type="EnsemblPlants" id="Solyc06g072014.1.1">
    <property type="protein sequence ID" value="Solyc06g072014.1.1"/>
    <property type="gene ID" value="Solyc06g072014.1"/>
</dbReference>
<reference evidence="1" key="1">
    <citation type="journal article" date="2012" name="Nature">
        <title>The tomato genome sequence provides insights into fleshy fruit evolution.</title>
        <authorList>
            <consortium name="Tomato Genome Consortium"/>
        </authorList>
    </citation>
    <scope>NUCLEOTIDE SEQUENCE [LARGE SCALE GENOMIC DNA]</scope>
    <source>
        <strain evidence="1">cv. Heinz 1706</strain>
    </source>
</reference>
<evidence type="ECO:0000313" key="1">
    <source>
        <dbReference type="EnsemblPlants" id="Solyc06g072014.1.1"/>
    </source>
</evidence>
<name>A0A3Q7HUR7_SOLLC</name>
<dbReference type="InParanoid" id="A0A3Q7HUR7"/>
<reference evidence="1" key="2">
    <citation type="submission" date="2019-01" db="UniProtKB">
        <authorList>
            <consortium name="EnsemblPlants"/>
        </authorList>
    </citation>
    <scope>IDENTIFICATION</scope>
    <source>
        <strain evidence="1">cv. Heinz 1706</strain>
    </source>
</reference>
<proteinExistence type="predicted"/>